<dbReference type="EMBL" id="BOVK01000007">
    <property type="protein sequence ID" value="GIQ67818.1"/>
    <property type="molecule type" value="Genomic_DNA"/>
</dbReference>
<evidence type="ECO:0008006" key="3">
    <source>
        <dbReference type="Google" id="ProtNLM"/>
    </source>
</evidence>
<proteinExistence type="predicted"/>
<organism evidence="1 2">
    <name type="scientific">Xylanibacillus composti</name>
    <dbReference type="NCBI Taxonomy" id="1572762"/>
    <lineage>
        <taxon>Bacteria</taxon>
        <taxon>Bacillati</taxon>
        <taxon>Bacillota</taxon>
        <taxon>Bacilli</taxon>
        <taxon>Bacillales</taxon>
        <taxon>Paenibacillaceae</taxon>
        <taxon>Xylanibacillus</taxon>
    </lineage>
</organism>
<accession>A0A8J4H3B3</accession>
<comment type="caution">
    <text evidence="1">The sequence shown here is derived from an EMBL/GenBank/DDBJ whole genome shotgun (WGS) entry which is preliminary data.</text>
</comment>
<dbReference type="AlphaFoldDB" id="A0A8J4H3B3"/>
<evidence type="ECO:0000313" key="1">
    <source>
        <dbReference type="EMBL" id="GIQ67818.1"/>
    </source>
</evidence>
<name>A0A8J4H3B3_9BACL</name>
<dbReference type="InterPro" id="IPR024307">
    <property type="entry name" value="YmaF"/>
</dbReference>
<dbReference type="Pfam" id="PF12788">
    <property type="entry name" value="YmaF"/>
    <property type="match status" value="1"/>
</dbReference>
<gene>
    <name evidence="1" type="ORF">XYCOK13_06420</name>
</gene>
<protein>
    <recommendedName>
        <fullName evidence="3">YmaF-like protein</fullName>
    </recommendedName>
</protein>
<keyword evidence="2" id="KW-1185">Reference proteome</keyword>
<sequence length="97" mass="10909">MTFFVYAANGIAGDGHVHRFQGTTDLDAEHFHRITGYTGPAIPLESGAHFHWIQAEAEEEPFQFREGYYKTVLTIPRHSHRFAGPTGTGIGYFPEGW</sequence>
<evidence type="ECO:0000313" key="2">
    <source>
        <dbReference type="Proteomes" id="UP000677918"/>
    </source>
</evidence>
<reference evidence="1" key="1">
    <citation type="submission" date="2021-04" db="EMBL/GenBank/DDBJ databases">
        <title>Draft genome sequence of Xylanibacillus composti strain K13.</title>
        <authorList>
            <person name="Uke A."/>
            <person name="Chhe C."/>
            <person name="Baramee S."/>
            <person name="Kosugi A."/>
        </authorList>
    </citation>
    <scope>NUCLEOTIDE SEQUENCE</scope>
    <source>
        <strain evidence="1">K13</strain>
    </source>
</reference>
<dbReference type="Proteomes" id="UP000677918">
    <property type="component" value="Unassembled WGS sequence"/>
</dbReference>